<evidence type="ECO:0008006" key="5">
    <source>
        <dbReference type="Google" id="ProtNLM"/>
    </source>
</evidence>
<name>A0A7Z0X0Z2_9BACI</name>
<dbReference type="NCBIfam" id="TIGR04383">
    <property type="entry name" value="acidic_w_LPXTA"/>
    <property type="match status" value="1"/>
</dbReference>
<evidence type="ECO:0000256" key="2">
    <source>
        <dbReference type="SAM" id="SignalP"/>
    </source>
</evidence>
<evidence type="ECO:0000256" key="1">
    <source>
        <dbReference type="SAM" id="Phobius"/>
    </source>
</evidence>
<feature type="chain" id="PRO_5031434972" description="Processed acidic surface protein" evidence="2">
    <location>
        <begin position="24"/>
        <end position="331"/>
    </location>
</feature>
<proteinExistence type="predicted"/>
<accession>A0A7Z0X0Z2</accession>
<sequence length="331" mass="37464">MKKRLMSLLVCILVLVPAAGAFAAPKQAELQEYLEEIGMTEKELEAYLQDTYDESLKDFESVEELKDFLGERLTNQLLASYLKEYGLSEKEAADLFVENGYMESGQNILDVFMFEYELDDALFTVTYEEDDFQIGNLFQELGVDDQEWERLVNHLRKVRDKNPNLENDLMALGERLEAVADFESVSELSAQDIAEMLSILNDLQKTLEVKTKYYLVKDGKKKEVSLTTLVSAEDLKGASLLVEVYDLQGNFILDVLLTPDMIGSDLIHDTGSKVKQTQTAVKHDSKPFHVKKTVKGAKLPKTAGHYAEWSILGAVLMFGGFFMIRRLRKAA</sequence>
<feature type="transmembrane region" description="Helical" evidence="1">
    <location>
        <begin position="306"/>
        <end position="324"/>
    </location>
</feature>
<feature type="signal peptide" evidence="2">
    <location>
        <begin position="1"/>
        <end position="23"/>
    </location>
</feature>
<organism evidence="3 4">
    <name type="scientific">Bacillus paralicheniformis</name>
    <dbReference type="NCBI Taxonomy" id="1648923"/>
    <lineage>
        <taxon>Bacteria</taxon>
        <taxon>Bacillati</taxon>
        <taxon>Bacillota</taxon>
        <taxon>Bacilli</taxon>
        <taxon>Bacillales</taxon>
        <taxon>Bacillaceae</taxon>
        <taxon>Bacillus</taxon>
    </lineage>
</organism>
<evidence type="ECO:0000313" key="3">
    <source>
        <dbReference type="EMBL" id="OLF96143.1"/>
    </source>
</evidence>
<comment type="caution">
    <text evidence="3">The sequence shown here is derived from an EMBL/GenBank/DDBJ whole genome shotgun (WGS) entry which is preliminary data.</text>
</comment>
<dbReference type="Proteomes" id="UP000185604">
    <property type="component" value="Unassembled WGS sequence"/>
</dbReference>
<dbReference type="AlphaFoldDB" id="A0A7Z0X0Z2"/>
<keyword evidence="1" id="KW-0472">Membrane</keyword>
<dbReference type="EMBL" id="LKPO01000007">
    <property type="protein sequence ID" value="OLF96143.1"/>
    <property type="molecule type" value="Genomic_DNA"/>
</dbReference>
<keyword evidence="1" id="KW-1133">Transmembrane helix</keyword>
<gene>
    <name evidence="3" type="ORF">B4121_1139</name>
</gene>
<reference evidence="3 4" key="1">
    <citation type="journal article" date="2016" name="Front. Microbiol.">
        <title>High-Level Heat Resistance of Spores of Bacillus amyloliquefaciens and Bacillus licheniformis Results from the Presence of a spoVA Operon in a Tn1546 Transposon.</title>
        <authorList>
            <person name="Berendsen E.M."/>
            <person name="Koning R.A."/>
            <person name="Boekhorst J."/>
            <person name="de Jong A."/>
            <person name="Kuipers O.P."/>
            <person name="Wells-Bennik M.H."/>
        </authorList>
    </citation>
    <scope>NUCLEOTIDE SEQUENCE [LARGE SCALE GENOMIC DNA]</scope>
    <source>
        <strain evidence="3 4">B4121</strain>
    </source>
</reference>
<keyword evidence="2" id="KW-0732">Signal</keyword>
<keyword evidence="1" id="KW-0812">Transmembrane</keyword>
<dbReference type="RefSeq" id="WP_075212805.1">
    <property type="nucleotide sequence ID" value="NZ_CP023168.1"/>
</dbReference>
<dbReference type="InterPro" id="IPR030832">
    <property type="entry name" value="Acidic_LPXTA"/>
</dbReference>
<evidence type="ECO:0000313" key="4">
    <source>
        <dbReference type="Proteomes" id="UP000185604"/>
    </source>
</evidence>
<protein>
    <recommendedName>
        <fullName evidence="5">Processed acidic surface protein</fullName>
    </recommendedName>
</protein>